<evidence type="ECO:0000256" key="1">
    <source>
        <dbReference type="ARBA" id="ARBA00023157"/>
    </source>
</evidence>
<dbReference type="InterPro" id="IPR029058">
    <property type="entry name" value="AB_hydrolase_fold"/>
</dbReference>
<dbReference type="Pfam" id="PF01764">
    <property type="entry name" value="Lipase_3"/>
    <property type="match status" value="1"/>
</dbReference>
<evidence type="ECO:0000256" key="2">
    <source>
        <dbReference type="ARBA" id="ARBA00043996"/>
    </source>
</evidence>
<proteinExistence type="inferred from homology"/>
<comment type="catalytic activity">
    <reaction evidence="3">
        <text>a diacylglycerol + H2O = a monoacylglycerol + a fatty acid + H(+)</text>
        <dbReference type="Rhea" id="RHEA:32731"/>
        <dbReference type="ChEBI" id="CHEBI:15377"/>
        <dbReference type="ChEBI" id="CHEBI:15378"/>
        <dbReference type="ChEBI" id="CHEBI:17408"/>
        <dbReference type="ChEBI" id="CHEBI:18035"/>
        <dbReference type="ChEBI" id="CHEBI:28868"/>
    </reaction>
</comment>
<dbReference type="Gene3D" id="3.40.50.1820">
    <property type="entry name" value="alpha/beta hydrolase"/>
    <property type="match status" value="1"/>
</dbReference>
<dbReference type="AlphaFoldDB" id="A0A074RIV3"/>
<reference evidence="7 8" key="1">
    <citation type="submission" date="2013-12" db="EMBL/GenBank/DDBJ databases">
        <authorList>
            <person name="Cubeta M."/>
            <person name="Pakala S."/>
            <person name="Fedorova N."/>
            <person name="Thomas E."/>
            <person name="Dean R."/>
            <person name="Jabaji S."/>
            <person name="Neate S."/>
            <person name="Toda T."/>
            <person name="Tavantzis S."/>
            <person name="Vilgalys R."/>
            <person name="Bharathan N."/>
            <person name="Pakala S."/>
            <person name="Losada L.S."/>
            <person name="Zafar N."/>
            <person name="Nierman W."/>
        </authorList>
    </citation>
    <scope>NUCLEOTIDE SEQUENCE [LARGE SCALE GENOMIC DNA]</scope>
    <source>
        <strain evidence="7 8">123E</strain>
    </source>
</reference>
<sequence length="304" mass="32570">MVSGPRFFTILLVGATTIVASPTLVPQARVTQLTAEKIEAFKPYALLARAAFCSPAKLITWSCGTACIALPGMDVEATSEGDGLDARWFVGYNPSLKTIVVSNQGTDLSESPASLVDPDFQQVPLDLNLFPGVPSSIMVHSGFRMAQATGAFKKLEAVKALMAKYGSPSITFTGLGRGGAISLLDALCISQNIPKAKIKVVTHGMPRVGNRAFANYIDKRLHDVSRITKEKDPLPIIPAKYLDYQQSSGEKHLLSEDSWVACAGQDNTNAQCSTGAVPNMFQANPEDNKGPYNYIIIDKTACDA</sequence>
<dbReference type="HOGENOM" id="CLU_032957_9_1_1"/>
<dbReference type="EMBL" id="AZST01000858">
    <property type="protein sequence ID" value="KEP47041.1"/>
    <property type="molecule type" value="Genomic_DNA"/>
</dbReference>
<evidence type="ECO:0000259" key="6">
    <source>
        <dbReference type="Pfam" id="PF01764"/>
    </source>
</evidence>
<dbReference type="InterPro" id="IPR002921">
    <property type="entry name" value="Fungal_lipase-type"/>
</dbReference>
<protein>
    <submittedName>
        <fullName evidence="7">Lipase</fullName>
    </submittedName>
</protein>
<feature type="domain" description="Fungal lipase-type" evidence="6">
    <location>
        <begin position="119"/>
        <end position="240"/>
    </location>
</feature>
<dbReference type="PANTHER" id="PTHR45856:SF25">
    <property type="entry name" value="FUNGAL LIPASE-LIKE DOMAIN-CONTAINING PROTEIN"/>
    <property type="match status" value="1"/>
</dbReference>
<accession>A0A074RIV3</accession>
<comment type="caution">
    <text evidence="7">The sequence shown here is derived from an EMBL/GenBank/DDBJ whole genome shotgun (WGS) entry which is preliminary data.</text>
</comment>
<evidence type="ECO:0000256" key="3">
    <source>
        <dbReference type="ARBA" id="ARBA00047591"/>
    </source>
</evidence>
<feature type="signal peptide" evidence="5">
    <location>
        <begin position="1"/>
        <end position="20"/>
    </location>
</feature>
<evidence type="ECO:0000313" key="7">
    <source>
        <dbReference type="EMBL" id="KEP47041.1"/>
    </source>
</evidence>
<comment type="similarity">
    <text evidence="2">Belongs to the AB hydrolase superfamily. Lipase family. Class 3 subfamily.</text>
</comment>
<dbReference type="OrthoDB" id="426718at2759"/>
<feature type="chain" id="PRO_5001699429" evidence="5">
    <location>
        <begin position="21"/>
        <end position="304"/>
    </location>
</feature>
<evidence type="ECO:0000256" key="4">
    <source>
        <dbReference type="ARBA" id="ARBA00048461"/>
    </source>
</evidence>
<organism evidence="7 8">
    <name type="scientific">Rhizoctonia solani 123E</name>
    <dbReference type="NCBI Taxonomy" id="1423351"/>
    <lineage>
        <taxon>Eukaryota</taxon>
        <taxon>Fungi</taxon>
        <taxon>Dikarya</taxon>
        <taxon>Basidiomycota</taxon>
        <taxon>Agaricomycotina</taxon>
        <taxon>Agaricomycetes</taxon>
        <taxon>Cantharellales</taxon>
        <taxon>Ceratobasidiaceae</taxon>
        <taxon>Rhizoctonia</taxon>
    </lineage>
</organism>
<gene>
    <name evidence="7" type="ORF">V565_170360</name>
</gene>
<dbReference type="PANTHER" id="PTHR45856">
    <property type="entry name" value="ALPHA/BETA-HYDROLASES SUPERFAMILY PROTEIN"/>
    <property type="match status" value="1"/>
</dbReference>
<evidence type="ECO:0000313" key="8">
    <source>
        <dbReference type="Proteomes" id="UP000027456"/>
    </source>
</evidence>
<dbReference type="GO" id="GO:0006629">
    <property type="term" value="P:lipid metabolic process"/>
    <property type="evidence" value="ECO:0007669"/>
    <property type="project" value="InterPro"/>
</dbReference>
<dbReference type="Proteomes" id="UP000027456">
    <property type="component" value="Unassembled WGS sequence"/>
</dbReference>
<dbReference type="InterPro" id="IPR051218">
    <property type="entry name" value="Sec_MonoDiacylglyc_Lipase"/>
</dbReference>
<evidence type="ECO:0000256" key="5">
    <source>
        <dbReference type="SAM" id="SignalP"/>
    </source>
</evidence>
<keyword evidence="1" id="KW-1015">Disulfide bond</keyword>
<dbReference type="CDD" id="cd00519">
    <property type="entry name" value="Lipase_3"/>
    <property type="match status" value="1"/>
</dbReference>
<dbReference type="STRING" id="1423351.A0A074RIV3"/>
<dbReference type="SUPFAM" id="SSF53474">
    <property type="entry name" value="alpha/beta-Hydrolases"/>
    <property type="match status" value="1"/>
</dbReference>
<keyword evidence="5" id="KW-0732">Signal</keyword>
<comment type="catalytic activity">
    <reaction evidence="4">
        <text>a monoacylglycerol + H2O = glycerol + a fatty acid + H(+)</text>
        <dbReference type="Rhea" id="RHEA:15245"/>
        <dbReference type="ChEBI" id="CHEBI:15377"/>
        <dbReference type="ChEBI" id="CHEBI:15378"/>
        <dbReference type="ChEBI" id="CHEBI:17408"/>
        <dbReference type="ChEBI" id="CHEBI:17754"/>
        <dbReference type="ChEBI" id="CHEBI:28868"/>
    </reaction>
</comment>
<name>A0A074RIV3_9AGAM</name>
<keyword evidence="8" id="KW-1185">Reference proteome</keyword>